<organism evidence="6 7">
    <name type="scientific">Acidaminobacter hydrogenoformans DSM 2784</name>
    <dbReference type="NCBI Taxonomy" id="1120920"/>
    <lineage>
        <taxon>Bacteria</taxon>
        <taxon>Bacillati</taxon>
        <taxon>Bacillota</taxon>
        <taxon>Clostridia</taxon>
        <taxon>Peptostreptococcales</taxon>
        <taxon>Acidaminobacteraceae</taxon>
        <taxon>Acidaminobacter</taxon>
    </lineage>
</organism>
<sequence>MRVSIIYFSGTGNTKSIAIGYGRALEKMGHDVSISSIEKVSTLEEHDVLIIGGPIYAGNMPHELIHWVRKNIPRATGNKSAIVFSTSAGLENANGVKSIGKKLARRGYAIIDLTVFEMPRNFYVEKYDPTPETIQKQQFKDAAQKIINSVGHIHNTTPRIVRDSVFIIDMLADLFSIMAKSMGKNFAIDETCLSCGTCERDCPKQNISFKDKKYHNRCILCTRCIHNCPVNAISYKGKKIESYRVHNEIYFDEELLQ</sequence>
<keyword evidence="7" id="KW-1185">Reference proteome</keyword>
<reference evidence="6 7" key="1">
    <citation type="submission" date="2016-10" db="EMBL/GenBank/DDBJ databases">
        <authorList>
            <person name="de Groot N.N."/>
        </authorList>
    </citation>
    <scope>NUCLEOTIDE SEQUENCE [LARGE SCALE GENOMIC DNA]</scope>
    <source>
        <strain evidence="6 7">DSM 2784</strain>
    </source>
</reference>
<dbReference type="Pfam" id="PF12724">
    <property type="entry name" value="Flavodoxin_5"/>
    <property type="match status" value="1"/>
</dbReference>
<dbReference type="Pfam" id="PF00037">
    <property type="entry name" value="Fer4"/>
    <property type="match status" value="1"/>
</dbReference>
<evidence type="ECO:0000259" key="5">
    <source>
        <dbReference type="PROSITE" id="PS51379"/>
    </source>
</evidence>
<dbReference type="GO" id="GO:0051536">
    <property type="term" value="F:iron-sulfur cluster binding"/>
    <property type="evidence" value="ECO:0007669"/>
    <property type="project" value="UniProtKB-KW"/>
</dbReference>
<dbReference type="GO" id="GO:0016651">
    <property type="term" value="F:oxidoreductase activity, acting on NAD(P)H"/>
    <property type="evidence" value="ECO:0007669"/>
    <property type="project" value="UniProtKB-ARBA"/>
</dbReference>
<dbReference type="RefSeq" id="WP_092592221.1">
    <property type="nucleotide sequence ID" value="NZ_FMWL01000016.1"/>
</dbReference>
<evidence type="ECO:0000256" key="1">
    <source>
        <dbReference type="ARBA" id="ARBA00022723"/>
    </source>
</evidence>
<dbReference type="Gene3D" id="3.30.70.20">
    <property type="match status" value="1"/>
</dbReference>
<keyword evidence="3" id="KW-0411">Iron-sulfur</keyword>
<dbReference type="OrthoDB" id="9813995at2"/>
<dbReference type="InterPro" id="IPR047964">
    <property type="entry name" value="EFR1-like"/>
</dbReference>
<name>A0A1G5S471_9FIRM</name>
<dbReference type="PROSITE" id="PS00198">
    <property type="entry name" value="4FE4S_FER_1"/>
    <property type="match status" value="1"/>
</dbReference>
<dbReference type="InterPro" id="IPR017900">
    <property type="entry name" value="4Fe4S_Fe_S_CS"/>
</dbReference>
<evidence type="ECO:0000313" key="6">
    <source>
        <dbReference type="EMBL" id="SCZ81123.1"/>
    </source>
</evidence>
<evidence type="ECO:0000313" key="7">
    <source>
        <dbReference type="Proteomes" id="UP000199208"/>
    </source>
</evidence>
<dbReference type="PANTHER" id="PTHR43122:SF1">
    <property type="entry name" value="IRON-SULFUR-BINDING PROTEIN"/>
    <property type="match status" value="1"/>
</dbReference>
<dbReference type="InterPro" id="IPR008254">
    <property type="entry name" value="Flavodoxin/NO_synth"/>
</dbReference>
<dbReference type="InterPro" id="IPR017896">
    <property type="entry name" value="4Fe4S_Fe-S-bd"/>
</dbReference>
<dbReference type="GO" id="GO:0046872">
    <property type="term" value="F:metal ion binding"/>
    <property type="evidence" value="ECO:0007669"/>
    <property type="project" value="UniProtKB-KW"/>
</dbReference>
<feature type="domain" description="4Fe-4S ferredoxin-type" evidence="5">
    <location>
        <begin position="215"/>
        <end position="238"/>
    </location>
</feature>
<proteinExistence type="predicted"/>
<feature type="domain" description="Flavodoxin-like" evidence="4">
    <location>
        <begin position="3"/>
        <end position="147"/>
    </location>
</feature>
<dbReference type="AlphaFoldDB" id="A0A1G5S471"/>
<evidence type="ECO:0000256" key="2">
    <source>
        <dbReference type="ARBA" id="ARBA00023004"/>
    </source>
</evidence>
<dbReference type="PROSITE" id="PS51379">
    <property type="entry name" value="4FE4S_FER_2"/>
    <property type="match status" value="2"/>
</dbReference>
<dbReference type="Proteomes" id="UP000199208">
    <property type="component" value="Unassembled WGS sequence"/>
</dbReference>
<protein>
    <submittedName>
        <fullName evidence="6">4Fe-4S dicluster domain-containing protein</fullName>
    </submittedName>
</protein>
<gene>
    <name evidence="6" type="ORF">SAMN03080599_02619</name>
</gene>
<dbReference type="STRING" id="1120920.SAMN03080599_02619"/>
<keyword evidence="1" id="KW-0479">Metal-binding</keyword>
<dbReference type="InterPro" id="IPR026816">
    <property type="entry name" value="Flavodoxin_dom"/>
</dbReference>
<dbReference type="InterPro" id="IPR029039">
    <property type="entry name" value="Flavoprotein-like_sf"/>
</dbReference>
<dbReference type="SUPFAM" id="SSF54862">
    <property type="entry name" value="4Fe-4S ferredoxins"/>
    <property type="match status" value="1"/>
</dbReference>
<feature type="domain" description="4Fe-4S ferredoxin-type" evidence="5">
    <location>
        <begin position="184"/>
        <end position="212"/>
    </location>
</feature>
<dbReference type="Gene3D" id="3.40.50.360">
    <property type="match status" value="1"/>
</dbReference>
<dbReference type="PANTHER" id="PTHR43122">
    <property type="entry name" value="FERREDOXIN SUBUNIT OF PYRUVATE:FLAVODOXIN OXIDOREDUCTASE-RELATED"/>
    <property type="match status" value="1"/>
</dbReference>
<evidence type="ECO:0000256" key="3">
    <source>
        <dbReference type="ARBA" id="ARBA00023014"/>
    </source>
</evidence>
<accession>A0A1G5S471</accession>
<dbReference type="PROSITE" id="PS50902">
    <property type="entry name" value="FLAVODOXIN_LIKE"/>
    <property type="match status" value="1"/>
</dbReference>
<dbReference type="NCBIfam" id="NF038196">
    <property type="entry name" value="ferrodoxin_EFR1"/>
    <property type="match status" value="1"/>
</dbReference>
<dbReference type="GO" id="GO:0010181">
    <property type="term" value="F:FMN binding"/>
    <property type="evidence" value="ECO:0007669"/>
    <property type="project" value="InterPro"/>
</dbReference>
<dbReference type="SUPFAM" id="SSF52218">
    <property type="entry name" value="Flavoproteins"/>
    <property type="match status" value="1"/>
</dbReference>
<dbReference type="EMBL" id="FMWL01000016">
    <property type="protein sequence ID" value="SCZ81123.1"/>
    <property type="molecule type" value="Genomic_DNA"/>
</dbReference>
<keyword evidence="2" id="KW-0408">Iron</keyword>
<evidence type="ECO:0000259" key="4">
    <source>
        <dbReference type="PROSITE" id="PS50902"/>
    </source>
</evidence>